<evidence type="ECO:0008006" key="3">
    <source>
        <dbReference type="Google" id="ProtNLM"/>
    </source>
</evidence>
<evidence type="ECO:0000313" key="2">
    <source>
        <dbReference type="Proteomes" id="UP001596302"/>
    </source>
</evidence>
<evidence type="ECO:0000313" key="1">
    <source>
        <dbReference type="EMBL" id="MFC5995685.1"/>
    </source>
</evidence>
<keyword evidence="2" id="KW-1185">Reference proteome</keyword>
<dbReference type="Proteomes" id="UP001596302">
    <property type="component" value="Unassembled WGS sequence"/>
</dbReference>
<name>A0ABW1J5G2_9PSEU</name>
<dbReference type="EMBL" id="JBHSQW010000033">
    <property type="protein sequence ID" value="MFC5995685.1"/>
    <property type="molecule type" value="Genomic_DNA"/>
</dbReference>
<gene>
    <name evidence="1" type="ORF">ACFQE5_15825</name>
</gene>
<reference evidence="2" key="1">
    <citation type="journal article" date="2019" name="Int. J. Syst. Evol. Microbiol.">
        <title>The Global Catalogue of Microorganisms (GCM) 10K type strain sequencing project: providing services to taxonomists for standard genome sequencing and annotation.</title>
        <authorList>
            <consortium name="The Broad Institute Genomics Platform"/>
            <consortium name="The Broad Institute Genome Sequencing Center for Infectious Disease"/>
            <person name="Wu L."/>
            <person name="Ma J."/>
        </authorList>
    </citation>
    <scope>NUCLEOTIDE SEQUENCE [LARGE SCALE GENOMIC DNA]</scope>
    <source>
        <strain evidence="2">CCM 8391</strain>
    </source>
</reference>
<dbReference type="RefSeq" id="WP_379585876.1">
    <property type="nucleotide sequence ID" value="NZ_JBHSQW010000033.1"/>
</dbReference>
<comment type="caution">
    <text evidence="1">The sequence shown here is derived from an EMBL/GenBank/DDBJ whole genome shotgun (WGS) entry which is preliminary data.</text>
</comment>
<proteinExistence type="predicted"/>
<accession>A0ABW1J5G2</accession>
<protein>
    <recommendedName>
        <fullName evidence="3">Thioesterase superfamily protein</fullName>
    </recommendedName>
</protein>
<organism evidence="1 2">
    <name type="scientific">Pseudonocardia hispaniensis</name>
    <dbReference type="NCBI Taxonomy" id="904933"/>
    <lineage>
        <taxon>Bacteria</taxon>
        <taxon>Bacillati</taxon>
        <taxon>Actinomycetota</taxon>
        <taxon>Actinomycetes</taxon>
        <taxon>Pseudonocardiales</taxon>
        <taxon>Pseudonocardiaceae</taxon>
        <taxon>Pseudonocardia</taxon>
    </lineage>
</organism>
<sequence>MFAVQCPRHRGPVLLDVSRIRRVTNLGDGVIVVELLCYDGEPLVLLSGAQVSARSRERRSSP</sequence>